<keyword evidence="7" id="KW-0520">NAD</keyword>
<proteinExistence type="inferred from homology"/>
<dbReference type="GO" id="GO:0008977">
    <property type="term" value="F:prephenate dehydrogenase (NAD+) activity"/>
    <property type="evidence" value="ECO:0007669"/>
    <property type="project" value="UniProtKB-EC"/>
</dbReference>
<dbReference type="FunFam" id="1.10.3660.10:FF:000003">
    <property type="entry name" value="Prephenate dehydrogenase"/>
    <property type="match status" value="1"/>
</dbReference>
<dbReference type="InterPro" id="IPR008927">
    <property type="entry name" value="6-PGluconate_DH-like_C_sf"/>
</dbReference>
<accession>A0A2W5N0G9</accession>
<dbReference type="EC" id="1.3.1.12" evidence="3"/>
<dbReference type="AlphaFoldDB" id="A0A2W5N0G9"/>
<dbReference type="InterPro" id="IPR046825">
    <property type="entry name" value="PDH_C"/>
</dbReference>
<feature type="domain" description="Prephenate/arogenate dehydrogenase" evidence="10">
    <location>
        <begin position="3"/>
        <end position="292"/>
    </location>
</feature>
<dbReference type="EMBL" id="QFQB01000032">
    <property type="protein sequence ID" value="PZQ46118.1"/>
    <property type="molecule type" value="Genomic_DNA"/>
</dbReference>
<dbReference type="InterPro" id="IPR046826">
    <property type="entry name" value="PDH_N"/>
</dbReference>
<comment type="pathway">
    <text evidence="1">Amino-acid biosynthesis; L-tyrosine biosynthesis; (4-hydroxyphenyl)pyruvate from prephenate (NAD(+) route): step 1/1.</text>
</comment>
<evidence type="ECO:0000256" key="6">
    <source>
        <dbReference type="ARBA" id="ARBA00023002"/>
    </source>
</evidence>
<organism evidence="11 12">
    <name type="scientific">Micavibrio aeruginosavorus</name>
    <dbReference type="NCBI Taxonomy" id="349221"/>
    <lineage>
        <taxon>Bacteria</taxon>
        <taxon>Pseudomonadati</taxon>
        <taxon>Bdellovibrionota</taxon>
        <taxon>Bdellovibrionia</taxon>
        <taxon>Bdellovibrionales</taxon>
        <taxon>Pseudobdellovibrionaceae</taxon>
        <taxon>Micavibrio</taxon>
    </lineage>
</organism>
<keyword evidence="6" id="KW-0560">Oxidoreductase</keyword>
<keyword evidence="4" id="KW-0827">Tyrosine biosynthesis</keyword>
<dbReference type="InterPro" id="IPR003099">
    <property type="entry name" value="Prephen_DH"/>
</dbReference>
<dbReference type="Proteomes" id="UP000249417">
    <property type="component" value="Unassembled WGS sequence"/>
</dbReference>
<evidence type="ECO:0000313" key="11">
    <source>
        <dbReference type="EMBL" id="PZQ46118.1"/>
    </source>
</evidence>
<evidence type="ECO:0000313" key="12">
    <source>
        <dbReference type="Proteomes" id="UP000249417"/>
    </source>
</evidence>
<gene>
    <name evidence="11" type="ORF">DI551_05780</name>
</gene>
<evidence type="ECO:0000259" key="10">
    <source>
        <dbReference type="PROSITE" id="PS51176"/>
    </source>
</evidence>
<evidence type="ECO:0000256" key="1">
    <source>
        <dbReference type="ARBA" id="ARBA00005067"/>
    </source>
</evidence>
<comment type="catalytic activity">
    <reaction evidence="9">
        <text>prephenate + NAD(+) = 3-(4-hydroxyphenyl)pyruvate + CO2 + NADH</text>
        <dbReference type="Rhea" id="RHEA:13869"/>
        <dbReference type="ChEBI" id="CHEBI:16526"/>
        <dbReference type="ChEBI" id="CHEBI:29934"/>
        <dbReference type="ChEBI" id="CHEBI:36242"/>
        <dbReference type="ChEBI" id="CHEBI:57540"/>
        <dbReference type="ChEBI" id="CHEBI:57945"/>
        <dbReference type="EC" id="1.3.1.12"/>
    </reaction>
</comment>
<reference evidence="11 12" key="1">
    <citation type="submission" date="2017-08" db="EMBL/GenBank/DDBJ databases">
        <title>Infants hospitalized years apart are colonized by the same room-sourced microbial strains.</title>
        <authorList>
            <person name="Brooks B."/>
            <person name="Olm M.R."/>
            <person name="Firek B.A."/>
            <person name="Baker R."/>
            <person name="Thomas B.C."/>
            <person name="Morowitz M.J."/>
            <person name="Banfield J.F."/>
        </authorList>
    </citation>
    <scope>NUCLEOTIDE SEQUENCE [LARGE SCALE GENOMIC DNA]</scope>
    <source>
        <strain evidence="11">S2_005_002_R2_29</strain>
    </source>
</reference>
<dbReference type="PANTHER" id="PTHR21363">
    <property type="entry name" value="PREPHENATE DEHYDROGENASE"/>
    <property type="match status" value="1"/>
</dbReference>
<dbReference type="InterPro" id="IPR036291">
    <property type="entry name" value="NAD(P)-bd_dom_sf"/>
</dbReference>
<dbReference type="GO" id="GO:0004665">
    <property type="term" value="F:prephenate dehydrogenase (NADP+) activity"/>
    <property type="evidence" value="ECO:0007669"/>
    <property type="project" value="InterPro"/>
</dbReference>
<evidence type="ECO:0000256" key="5">
    <source>
        <dbReference type="ARBA" id="ARBA00022605"/>
    </source>
</evidence>
<evidence type="ECO:0000256" key="7">
    <source>
        <dbReference type="ARBA" id="ARBA00023027"/>
    </source>
</evidence>
<evidence type="ECO:0000256" key="9">
    <source>
        <dbReference type="ARBA" id="ARBA00049260"/>
    </source>
</evidence>
<dbReference type="Pfam" id="PF02153">
    <property type="entry name" value="PDH_N"/>
    <property type="match status" value="1"/>
</dbReference>
<dbReference type="PROSITE" id="PS51176">
    <property type="entry name" value="PDH_ADH"/>
    <property type="match status" value="1"/>
</dbReference>
<dbReference type="SUPFAM" id="SSF51735">
    <property type="entry name" value="NAD(P)-binding Rossmann-fold domains"/>
    <property type="match status" value="1"/>
</dbReference>
<keyword evidence="8" id="KW-0057">Aromatic amino acid biosynthesis</keyword>
<dbReference type="GO" id="GO:0006571">
    <property type="term" value="P:tyrosine biosynthetic process"/>
    <property type="evidence" value="ECO:0007669"/>
    <property type="project" value="UniProtKB-KW"/>
</dbReference>
<keyword evidence="5" id="KW-0028">Amino-acid biosynthesis</keyword>
<evidence type="ECO:0000256" key="2">
    <source>
        <dbReference type="ARBA" id="ARBA00007964"/>
    </source>
</evidence>
<dbReference type="Gene3D" id="3.40.50.720">
    <property type="entry name" value="NAD(P)-binding Rossmann-like Domain"/>
    <property type="match status" value="1"/>
</dbReference>
<dbReference type="SUPFAM" id="SSF48179">
    <property type="entry name" value="6-phosphogluconate dehydrogenase C-terminal domain-like"/>
    <property type="match status" value="1"/>
</dbReference>
<dbReference type="GO" id="GO:0070403">
    <property type="term" value="F:NAD+ binding"/>
    <property type="evidence" value="ECO:0007669"/>
    <property type="project" value="InterPro"/>
</dbReference>
<dbReference type="NCBIfam" id="NF005694">
    <property type="entry name" value="PRK07502.1"/>
    <property type="match status" value="1"/>
</dbReference>
<dbReference type="Gene3D" id="1.10.3660.10">
    <property type="entry name" value="6-phosphogluconate dehydrogenase C-terminal like domain"/>
    <property type="match status" value="1"/>
</dbReference>
<evidence type="ECO:0000256" key="4">
    <source>
        <dbReference type="ARBA" id="ARBA00022498"/>
    </source>
</evidence>
<comment type="caution">
    <text evidence="11">The sequence shown here is derived from an EMBL/GenBank/DDBJ whole genome shotgun (WGS) entry which is preliminary data.</text>
</comment>
<evidence type="ECO:0000256" key="3">
    <source>
        <dbReference type="ARBA" id="ARBA00012068"/>
    </source>
</evidence>
<comment type="similarity">
    <text evidence="2">Belongs to the prephenate/arogenate dehydrogenase family.</text>
</comment>
<evidence type="ECO:0000256" key="8">
    <source>
        <dbReference type="ARBA" id="ARBA00023141"/>
    </source>
</evidence>
<dbReference type="FunFam" id="3.40.50.720:FF:000208">
    <property type="entry name" value="Prephenate dehydrogenase"/>
    <property type="match status" value="1"/>
</dbReference>
<dbReference type="PANTHER" id="PTHR21363:SF0">
    <property type="entry name" value="PREPHENATE DEHYDROGENASE [NADP(+)]"/>
    <property type="match status" value="1"/>
</dbReference>
<sequence>MFKQITIIGFGLIGSSIARAIRQHNPATKIICSDQSREVCEKVKALGLADEIFTDLAKGVKGSDLVILCVPVGAMASVAEKMALGLEPGCIVTDVGSVKASVMQALQPRLPAKVHLVGGHPLAGTEHSGPEAGFAELFKNRWCILTPMRHTELRVMEKLTHFWEVCGANIEIMDAHHHDRILGITSHLPHLIAYTIVGTATDLEDDLKGEVVKFAASGFRDFTRIAASDPTMWRDIFLNNKEAVLDVLQRFTEDLTAMQKAIRKGDGEFLYQQFKETRDIRRAIVDAGQANYVYPTQSAATLTPEAVPPTKAGSSH</sequence>
<dbReference type="InterPro" id="IPR050812">
    <property type="entry name" value="Preph/Arog_dehydrog"/>
</dbReference>
<dbReference type="Pfam" id="PF20463">
    <property type="entry name" value="PDH_C"/>
    <property type="match status" value="1"/>
</dbReference>
<name>A0A2W5N0G9_9BACT</name>
<protein>
    <recommendedName>
        <fullName evidence="3">prephenate dehydrogenase</fullName>
        <ecNumber evidence="3">1.3.1.12</ecNumber>
    </recommendedName>
</protein>